<gene>
    <name evidence="1" type="ORF">MSL71_42710</name>
</gene>
<evidence type="ECO:0008006" key="3">
    <source>
        <dbReference type="Google" id="ProtNLM"/>
    </source>
</evidence>
<keyword evidence="2" id="KW-1185">Reference proteome</keyword>
<dbReference type="AlphaFoldDB" id="A0A4U8YRS9"/>
<name>A0A4U8YRS9_9BACT</name>
<dbReference type="RefSeq" id="WP_180144678.1">
    <property type="nucleotide sequence ID" value="NZ_CAADHO010000010.1"/>
</dbReference>
<evidence type="ECO:0000313" key="2">
    <source>
        <dbReference type="Proteomes" id="UP000507962"/>
    </source>
</evidence>
<dbReference type="EMBL" id="CAADHO010000010">
    <property type="protein sequence ID" value="VFQ46601.1"/>
    <property type="molecule type" value="Genomic_DNA"/>
</dbReference>
<dbReference type="Proteomes" id="UP000507962">
    <property type="component" value="Unassembled WGS sequence"/>
</dbReference>
<proteinExistence type="predicted"/>
<reference evidence="1 2" key="1">
    <citation type="submission" date="2019-03" db="EMBL/GenBank/DDBJ databases">
        <authorList>
            <person name="Nijsse B."/>
        </authorList>
    </citation>
    <scope>NUCLEOTIDE SEQUENCE [LARGE SCALE GENOMIC DNA]</scope>
    <source>
        <strain evidence="1">Desulfoluna butyratoxydans MSL71</strain>
    </source>
</reference>
<dbReference type="PROSITE" id="PS51257">
    <property type="entry name" value="PROKAR_LIPOPROTEIN"/>
    <property type="match status" value="1"/>
</dbReference>
<evidence type="ECO:0000313" key="1">
    <source>
        <dbReference type="EMBL" id="VFQ46601.1"/>
    </source>
</evidence>
<sequence length="266" mass="27395">MHSTRFGSCVVGYLAAVLACVLFLAFLGVGCDDSDSYEARLEEARIAADGGDYDTAIAILSGLEQTGEVLENLSTAYAGKAGVDSLAIYSGAADGGGGTIDQFGRMLGQGDEGLLACSEIGATLSTMDQAITALIGSAGGTSGLSDYGKAKLGIYGLTDAVLILGQIFCRNFGDRFTPPDFVGLTEAWIKEARGLVAGDFVTLRITPEELAQINRDVGFVSLAAAALGPGNVLGREFEAFLGEIDTGGDGAVSFIELIDYVNTLGE</sequence>
<accession>A0A4U8YRS9</accession>
<protein>
    <recommendedName>
        <fullName evidence="3">EF-hand domain-containing protein</fullName>
    </recommendedName>
</protein>
<organism evidence="1 2">
    <name type="scientific">Desulfoluna butyratoxydans</name>
    <dbReference type="NCBI Taxonomy" id="231438"/>
    <lineage>
        <taxon>Bacteria</taxon>
        <taxon>Pseudomonadati</taxon>
        <taxon>Thermodesulfobacteriota</taxon>
        <taxon>Desulfobacteria</taxon>
        <taxon>Desulfobacterales</taxon>
        <taxon>Desulfolunaceae</taxon>
        <taxon>Desulfoluna</taxon>
    </lineage>
</organism>